<dbReference type="PANTHER" id="PTHR13503:SF3">
    <property type="entry name" value="NEGATIVE ELONGATION FACTOR B"/>
    <property type="match status" value="1"/>
</dbReference>
<sequence>MASGLDKLGIPGGEDLREALTNCSDPLAAIEEFQNENGILLPSLKPALPFLDLHGIKRLEFHTSILDQMIDKLTTRIKTLASDGGNDKFDKLESLLEKSFPVIKIKTVRPVVLCILKHLPEIKPDYLKIILEDPELYAEAATEVKRQIWQDNQSLFGDEVSPLLSQYIREKDSSLLNHENSTLTFYSPIPKNRRQGEVVQKLVHMIGKNVKLYDMVLQFLRTLFLRTRNNHYCTLRAEILMAIHDLEINEICSVDPCHKFTWCVDACIRERIVNANRARELQGFLDGIKKGQEFVLGDLSMILCDPFALNTISLSTMKVLQHCVNTDTLPRENIDLQLLIRMMALGLGAWSMIDSQCFKEPKLDISLFTKFIPMIVGMIVDDQIRSTAARISEDFNPTAVPVRLPSELYAEYIIDSPIASLIAMYYSLQALRIKDRVAACQIIPTLMHCENDRAYDDTFLHPFVSYLIQMPEDFSHNDFTSVILDDFLMPAISRESVLRHLLRVLWYVHHKITPTRLENVMTAAQPSEEHSETVHNLYQQLSVKISTHTPSPVTPQQQLDSPLMSVPAPTPAPP</sequence>
<evidence type="ECO:0000313" key="3">
    <source>
        <dbReference type="Proteomes" id="UP001347796"/>
    </source>
</evidence>
<dbReference type="GO" id="GO:0032021">
    <property type="term" value="C:NELF complex"/>
    <property type="evidence" value="ECO:0007669"/>
    <property type="project" value="TreeGrafter"/>
</dbReference>
<proteinExistence type="predicted"/>
<evidence type="ECO:0008006" key="4">
    <source>
        <dbReference type="Google" id="ProtNLM"/>
    </source>
</evidence>
<dbReference type="PANTHER" id="PTHR13503">
    <property type="entry name" value="NEGATIVE ELONGATION FACTOR COMPLEX MEMBER B"/>
    <property type="match status" value="1"/>
</dbReference>
<protein>
    <recommendedName>
        <fullName evidence="4">Negative elongation factor B</fullName>
    </recommendedName>
</protein>
<accession>A0AAN8K1B9</accession>
<keyword evidence="3" id="KW-1185">Reference proteome</keyword>
<dbReference type="Pfam" id="PF06209">
    <property type="entry name" value="COBRA1"/>
    <property type="match status" value="1"/>
</dbReference>
<dbReference type="EMBL" id="JAZGQO010000002">
    <property type="protein sequence ID" value="KAK6190778.1"/>
    <property type="molecule type" value="Genomic_DNA"/>
</dbReference>
<gene>
    <name evidence="2" type="ORF">SNE40_002569</name>
</gene>
<dbReference type="InterPro" id="IPR010405">
    <property type="entry name" value="COBRA1"/>
</dbReference>
<feature type="region of interest" description="Disordered" evidence="1">
    <location>
        <begin position="547"/>
        <end position="574"/>
    </location>
</feature>
<comment type="caution">
    <text evidence="2">The sequence shown here is derived from an EMBL/GenBank/DDBJ whole genome shotgun (WGS) entry which is preliminary data.</text>
</comment>
<name>A0AAN8K1B9_PATCE</name>
<evidence type="ECO:0000256" key="1">
    <source>
        <dbReference type="SAM" id="MobiDB-lite"/>
    </source>
</evidence>
<evidence type="ECO:0000313" key="2">
    <source>
        <dbReference type="EMBL" id="KAK6190778.1"/>
    </source>
</evidence>
<dbReference type="GO" id="GO:0034244">
    <property type="term" value="P:negative regulation of transcription elongation by RNA polymerase II"/>
    <property type="evidence" value="ECO:0007669"/>
    <property type="project" value="TreeGrafter"/>
</dbReference>
<dbReference type="Proteomes" id="UP001347796">
    <property type="component" value="Unassembled WGS sequence"/>
</dbReference>
<reference evidence="2 3" key="1">
    <citation type="submission" date="2024-01" db="EMBL/GenBank/DDBJ databases">
        <title>The genome of the rayed Mediterranean limpet Patella caerulea (Linnaeus, 1758).</title>
        <authorList>
            <person name="Anh-Thu Weber A."/>
            <person name="Halstead-Nussloch G."/>
        </authorList>
    </citation>
    <scope>NUCLEOTIDE SEQUENCE [LARGE SCALE GENOMIC DNA]</scope>
    <source>
        <strain evidence="2">AATW-2023a</strain>
        <tissue evidence="2">Whole specimen</tissue>
    </source>
</reference>
<feature type="compositionally biased region" description="Polar residues" evidence="1">
    <location>
        <begin position="547"/>
        <end position="560"/>
    </location>
</feature>
<dbReference type="AlphaFoldDB" id="A0AAN8K1B9"/>
<organism evidence="2 3">
    <name type="scientific">Patella caerulea</name>
    <name type="common">Rayed Mediterranean limpet</name>
    <dbReference type="NCBI Taxonomy" id="87958"/>
    <lineage>
        <taxon>Eukaryota</taxon>
        <taxon>Metazoa</taxon>
        <taxon>Spiralia</taxon>
        <taxon>Lophotrochozoa</taxon>
        <taxon>Mollusca</taxon>
        <taxon>Gastropoda</taxon>
        <taxon>Patellogastropoda</taxon>
        <taxon>Patelloidea</taxon>
        <taxon>Patellidae</taxon>
        <taxon>Patella</taxon>
    </lineage>
</organism>